<dbReference type="InterPro" id="IPR000157">
    <property type="entry name" value="TIR_dom"/>
</dbReference>
<accession>A0A699IPG4</accession>
<dbReference type="PANTHER" id="PTHR11017">
    <property type="entry name" value="LEUCINE-RICH REPEAT-CONTAINING PROTEIN"/>
    <property type="match status" value="1"/>
</dbReference>
<dbReference type="SUPFAM" id="SSF52200">
    <property type="entry name" value="Toll/Interleukin receptor TIR domain"/>
    <property type="match status" value="1"/>
</dbReference>
<dbReference type="InterPro" id="IPR036390">
    <property type="entry name" value="WH_DNA-bd_sf"/>
</dbReference>
<dbReference type="Gene3D" id="3.40.50.10140">
    <property type="entry name" value="Toll/interleukin-1 receptor homology (TIR) domain"/>
    <property type="match status" value="1"/>
</dbReference>
<dbReference type="PANTHER" id="PTHR11017:SF340">
    <property type="entry name" value="NB-ARC-RELATED"/>
    <property type="match status" value="1"/>
</dbReference>
<dbReference type="AlphaFoldDB" id="A0A699IPG4"/>
<keyword evidence="2" id="KW-0677">Repeat</keyword>
<organism evidence="6">
    <name type="scientific">Tanacetum cinerariifolium</name>
    <name type="common">Dalmatian daisy</name>
    <name type="synonym">Chrysanthemum cinerariifolium</name>
    <dbReference type="NCBI Taxonomy" id="118510"/>
    <lineage>
        <taxon>Eukaryota</taxon>
        <taxon>Viridiplantae</taxon>
        <taxon>Streptophyta</taxon>
        <taxon>Embryophyta</taxon>
        <taxon>Tracheophyta</taxon>
        <taxon>Spermatophyta</taxon>
        <taxon>Magnoliopsida</taxon>
        <taxon>eudicotyledons</taxon>
        <taxon>Gunneridae</taxon>
        <taxon>Pentapetalae</taxon>
        <taxon>asterids</taxon>
        <taxon>campanulids</taxon>
        <taxon>Asterales</taxon>
        <taxon>Asteraceae</taxon>
        <taxon>Asteroideae</taxon>
        <taxon>Anthemideae</taxon>
        <taxon>Anthemidinae</taxon>
        <taxon>Tanacetum</taxon>
    </lineage>
</organism>
<dbReference type="GO" id="GO:0043531">
    <property type="term" value="F:ADP binding"/>
    <property type="evidence" value="ECO:0007669"/>
    <property type="project" value="InterPro"/>
</dbReference>
<keyword evidence="6" id="KW-0675">Receptor</keyword>
<dbReference type="InterPro" id="IPR044974">
    <property type="entry name" value="Disease_R_plants"/>
</dbReference>
<evidence type="ECO:0000256" key="2">
    <source>
        <dbReference type="ARBA" id="ARBA00022737"/>
    </source>
</evidence>
<dbReference type="PROSITE" id="PS50104">
    <property type="entry name" value="TIR"/>
    <property type="match status" value="1"/>
</dbReference>
<reference evidence="6" key="1">
    <citation type="journal article" date="2019" name="Sci. Rep.">
        <title>Draft genome of Tanacetum cinerariifolium, the natural source of mosquito coil.</title>
        <authorList>
            <person name="Yamashiro T."/>
            <person name="Shiraishi A."/>
            <person name="Satake H."/>
            <person name="Nakayama K."/>
        </authorList>
    </citation>
    <scope>NUCLEOTIDE SEQUENCE</scope>
</reference>
<dbReference type="Pfam" id="PF23282">
    <property type="entry name" value="WHD_ROQ1"/>
    <property type="match status" value="1"/>
</dbReference>
<dbReference type="InterPro" id="IPR058192">
    <property type="entry name" value="WHD_ROQ1-like"/>
</dbReference>
<proteinExistence type="predicted"/>
<dbReference type="InterPro" id="IPR042197">
    <property type="entry name" value="Apaf_helical"/>
</dbReference>
<comment type="caution">
    <text evidence="6">The sequence shown here is derived from an EMBL/GenBank/DDBJ whole genome shotgun (WGS) entry which is preliminary data.</text>
</comment>
<dbReference type="GO" id="GO:0006952">
    <property type="term" value="P:defense response"/>
    <property type="evidence" value="ECO:0007669"/>
    <property type="project" value="UniProtKB-KW"/>
</dbReference>
<dbReference type="InterPro" id="IPR027417">
    <property type="entry name" value="P-loop_NTPase"/>
</dbReference>
<keyword evidence="3" id="KW-0611">Plant defense</keyword>
<evidence type="ECO:0000313" key="6">
    <source>
        <dbReference type="EMBL" id="GEZ58350.1"/>
    </source>
</evidence>
<dbReference type="EMBL" id="BKCJ010296787">
    <property type="protein sequence ID" value="GEZ58350.1"/>
    <property type="molecule type" value="Genomic_DNA"/>
</dbReference>
<keyword evidence="4" id="KW-0520">NAD</keyword>
<keyword evidence="1" id="KW-0433">Leucine-rich repeat</keyword>
<dbReference type="InterPro" id="IPR002182">
    <property type="entry name" value="NB-ARC"/>
</dbReference>
<feature type="domain" description="TIR" evidence="5">
    <location>
        <begin position="13"/>
        <end position="162"/>
    </location>
</feature>
<dbReference type="FunFam" id="3.40.50.10140:FF:000007">
    <property type="entry name" value="Disease resistance protein (TIR-NBS-LRR class)"/>
    <property type="match status" value="1"/>
</dbReference>
<sequence>MPSSSSSSSSLSFKYDVFLSFRRKDTRKTFVDHLYSALDQRLIRTYKDDITLPWGESVGPVLLKSIKESSHAVVIFSKNYAYSSWCLDELVHIMKCRAEKGQIVIPIFYDVEPTEVRKQIREFGKAFAKLIKMNVWRKLFAKQETKNVIKVEMWRKAIVDASNIFGLEPKHVANGHEAAVVQKIADAISDNLLSSNYSNIDEELVGMSDRVKDMISKLEIGTCSVRMVGIWGVGGGGKTTLATSVYMKIKDRFQGHCIIDNIREESSKHSLKTLQEKLLTSVLKTEVEVQSEKEGKCKIQDRLCRSIVLILLDDVDNSKQLEALAGSHKWFGDRRRIIITTRDAHLLQKVDYVSPVRLLSREEGNRLFKKYAYNDKKPLKDYEKLSLRVVSYAGKLSLALKVLGSFLYDKDGKEWISTLDRLKDIPPREILKQLKIGYDGLETMDKELFLDITCFFRGERKDDQMEILDAFGFHPNIGIRVLIQKALITINSYGEFDMHDLENDQVEVIYPYDTYNLYHIDHPELYSNIVPNIKKLRWLIIKLCSSEVPTSLSNELRYIEWDYYPASRFPDSFQPTNLGVLKMKDGLQTELWKSRKSSMHSYDDISQRLKSASTKFAPDVNQL</sequence>
<evidence type="ECO:0000256" key="3">
    <source>
        <dbReference type="ARBA" id="ARBA00022821"/>
    </source>
</evidence>
<dbReference type="Pfam" id="PF01582">
    <property type="entry name" value="TIR"/>
    <property type="match status" value="1"/>
</dbReference>
<dbReference type="SUPFAM" id="SSF52540">
    <property type="entry name" value="P-loop containing nucleoside triphosphate hydrolases"/>
    <property type="match status" value="1"/>
</dbReference>
<evidence type="ECO:0000256" key="4">
    <source>
        <dbReference type="ARBA" id="ARBA00023027"/>
    </source>
</evidence>
<gene>
    <name evidence="6" type="ORF">Tci_530323</name>
</gene>
<dbReference type="Gene3D" id="3.40.50.300">
    <property type="entry name" value="P-loop containing nucleotide triphosphate hydrolases"/>
    <property type="match status" value="1"/>
</dbReference>
<dbReference type="PRINTS" id="PR00364">
    <property type="entry name" value="DISEASERSIST"/>
</dbReference>
<feature type="non-terminal residue" evidence="6">
    <location>
        <position position="623"/>
    </location>
</feature>
<dbReference type="Gene3D" id="1.10.8.430">
    <property type="entry name" value="Helical domain of apoptotic protease-activating factors"/>
    <property type="match status" value="1"/>
</dbReference>
<evidence type="ECO:0000256" key="1">
    <source>
        <dbReference type="ARBA" id="ARBA00022614"/>
    </source>
</evidence>
<dbReference type="Pfam" id="PF00931">
    <property type="entry name" value="NB-ARC"/>
    <property type="match status" value="1"/>
</dbReference>
<dbReference type="GO" id="GO:0007165">
    <property type="term" value="P:signal transduction"/>
    <property type="evidence" value="ECO:0007669"/>
    <property type="project" value="InterPro"/>
</dbReference>
<evidence type="ECO:0000259" key="5">
    <source>
        <dbReference type="PROSITE" id="PS50104"/>
    </source>
</evidence>
<dbReference type="SMART" id="SM00255">
    <property type="entry name" value="TIR"/>
    <property type="match status" value="1"/>
</dbReference>
<dbReference type="InterPro" id="IPR035897">
    <property type="entry name" value="Toll_tir_struct_dom_sf"/>
</dbReference>
<protein>
    <submittedName>
        <fullName evidence="6">Toll/interleukin-1 receptor (TIR) domain-containing protein</fullName>
    </submittedName>
</protein>
<dbReference type="SUPFAM" id="SSF46785">
    <property type="entry name" value="Winged helix' DNA-binding domain"/>
    <property type="match status" value="1"/>
</dbReference>
<name>A0A699IPG4_TANCI</name>